<evidence type="ECO:0000256" key="7">
    <source>
        <dbReference type="ARBA" id="ARBA00022598"/>
    </source>
</evidence>
<dbReference type="InterPro" id="IPR016188">
    <property type="entry name" value="PurM-like_N"/>
</dbReference>
<dbReference type="PANTHER" id="PTHR10520:SF12">
    <property type="entry name" value="TRIFUNCTIONAL PURINE BIOSYNTHETIC PROTEIN ADENOSINE-3"/>
    <property type="match status" value="1"/>
</dbReference>
<reference evidence="18 19" key="1">
    <citation type="submission" date="2018-11" db="EMBL/GenBank/DDBJ databases">
        <title>Genome sequencing and assembly of Anaerosphaera sp. nov., GS7-6-2.</title>
        <authorList>
            <person name="Rettenmaier R."/>
            <person name="Liebl W."/>
            <person name="Zverlov V."/>
        </authorList>
    </citation>
    <scope>NUCLEOTIDE SEQUENCE [LARGE SCALE GENOMIC DNA]</scope>
    <source>
        <strain evidence="18 19">GS7-6-2</strain>
    </source>
</reference>
<comment type="subcellular location">
    <subcellularLocation>
        <location evidence="1 15">Cytoplasm</location>
    </subcellularLocation>
</comment>
<comment type="pathway">
    <text evidence="2 15">Purine metabolism; IMP biosynthesis via de novo pathway; 5-amino-1-(5-phospho-D-ribosyl)imidazole from N(2)-formyl-N(1)-(5-phospho-D-ribosyl)glycinamide: step 2/2.</text>
</comment>
<dbReference type="Gene3D" id="3.30.1330.10">
    <property type="entry name" value="PurM-like, N-terminal domain"/>
    <property type="match status" value="1"/>
</dbReference>
<evidence type="ECO:0000256" key="5">
    <source>
        <dbReference type="ARBA" id="ARBA00020367"/>
    </source>
</evidence>
<protein>
    <recommendedName>
        <fullName evidence="5 15">Phosphoribosylformylglycinamidine cyclo-ligase</fullName>
        <ecNumber evidence="4 15">6.3.3.1</ecNumber>
    </recommendedName>
    <alternativeName>
        <fullName evidence="12 15">AIR synthase</fullName>
    </alternativeName>
    <alternativeName>
        <fullName evidence="13 15">AIRS</fullName>
    </alternativeName>
    <alternativeName>
        <fullName evidence="11 15">Phosphoribosyl-aminoimidazole synthetase</fullName>
    </alternativeName>
</protein>
<dbReference type="OrthoDB" id="9802507at2"/>
<comment type="similarity">
    <text evidence="3 15">Belongs to the AIR synthase family.</text>
</comment>
<dbReference type="HAMAP" id="MF_00741">
    <property type="entry name" value="AIRS"/>
    <property type="match status" value="1"/>
</dbReference>
<feature type="domain" description="PurM-like N-terminal" evidence="16">
    <location>
        <begin position="57"/>
        <end position="161"/>
    </location>
</feature>
<evidence type="ECO:0000256" key="9">
    <source>
        <dbReference type="ARBA" id="ARBA00022755"/>
    </source>
</evidence>
<evidence type="ECO:0000256" key="1">
    <source>
        <dbReference type="ARBA" id="ARBA00004496"/>
    </source>
</evidence>
<dbReference type="InterPro" id="IPR004733">
    <property type="entry name" value="PurM_cligase"/>
</dbReference>
<evidence type="ECO:0000256" key="2">
    <source>
        <dbReference type="ARBA" id="ARBA00004686"/>
    </source>
</evidence>
<proteinExistence type="inferred from homology"/>
<gene>
    <name evidence="15" type="primary">purM</name>
    <name evidence="18" type="ORF">EF514_09765</name>
</gene>
<dbReference type="SUPFAM" id="SSF56042">
    <property type="entry name" value="PurM C-terminal domain-like"/>
    <property type="match status" value="1"/>
</dbReference>
<dbReference type="GO" id="GO:0004641">
    <property type="term" value="F:phosphoribosylformylglycinamidine cyclo-ligase activity"/>
    <property type="evidence" value="ECO:0007669"/>
    <property type="project" value="UniProtKB-UniRule"/>
</dbReference>
<dbReference type="InterPro" id="IPR036921">
    <property type="entry name" value="PurM-like_N_sf"/>
</dbReference>
<dbReference type="EMBL" id="RLIH01000018">
    <property type="protein sequence ID" value="RVU53993.1"/>
    <property type="molecule type" value="Genomic_DNA"/>
</dbReference>
<dbReference type="GO" id="GO:0005829">
    <property type="term" value="C:cytosol"/>
    <property type="evidence" value="ECO:0007669"/>
    <property type="project" value="TreeGrafter"/>
</dbReference>
<dbReference type="GO" id="GO:0046084">
    <property type="term" value="P:adenine biosynthetic process"/>
    <property type="evidence" value="ECO:0007669"/>
    <property type="project" value="TreeGrafter"/>
</dbReference>
<evidence type="ECO:0000313" key="18">
    <source>
        <dbReference type="EMBL" id="RVU53993.1"/>
    </source>
</evidence>
<evidence type="ECO:0000256" key="12">
    <source>
        <dbReference type="ARBA" id="ARBA00032931"/>
    </source>
</evidence>
<dbReference type="Pfam" id="PF00586">
    <property type="entry name" value="AIRS"/>
    <property type="match status" value="1"/>
</dbReference>
<organism evidence="18 19">
    <name type="scientific">Anaerosphaera multitolerans</name>
    <dbReference type="NCBI Taxonomy" id="2487351"/>
    <lineage>
        <taxon>Bacteria</taxon>
        <taxon>Bacillati</taxon>
        <taxon>Bacillota</taxon>
        <taxon>Tissierellia</taxon>
        <taxon>Tissierellales</taxon>
        <taxon>Peptoniphilaceae</taxon>
        <taxon>Anaerosphaera</taxon>
    </lineage>
</organism>
<dbReference type="Pfam" id="PF02769">
    <property type="entry name" value="AIRS_C"/>
    <property type="match status" value="1"/>
</dbReference>
<evidence type="ECO:0000256" key="10">
    <source>
        <dbReference type="ARBA" id="ARBA00022840"/>
    </source>
</evidence>
<evidence type="ECO:0000256" key="3">
    <source>
        <dbReference type="ARBA" id="ARBA00010280"/>
    </source>
</evidence>
<keyword evidence="9 15" id="KW-0658">Purine biosynthesis</keyword>
<keyword evidence="8 15" id="KW-0547">Nucleotide-binding</keyword>
<evidence type="ECO:0000256" key="6">
    <source>
        <dbReference type="ARBA" id="ARBA00022490"/>
    </source>
</evidence>
<evidence type="ECO:0000256" key="4">
    <source>
        <dbReference type="ARBA" id="ARBA00013047"/>
    </source>
</evidence>
<keyword evidence="6 15" id="KW-0963">Cytoplasm</keyword>
<evidence type="ECO:0000259" key="16">
    <source>
        <dbReference type="Pfam" id="PF00586"/>
    </source>
</evidence>
<dbReference type="Proteomes" id="UP000288812">
    <property type="component" value="Unassembled WGS sequence"/>
</dbReference>
<dbReference type="GO" id="GO:0004637">
    <property type="term" value="F:phosphoribosylamine-glycine ligase activity"/>
    <property type="evidence" value="ECO:0007669"/>
    <property type="project" value="TreeGrafter"/>
</dbReference>
<dbReference type="InterPro" id="IPR010918">
    <property type="entry name" value="PurM-like_C_dom"/>
</dbReference>
<comment type="catalytic activity">
    <reaction evidence="14 15">
        <text>2-formamido-N(1)-(5-O-phospho-beta-D-ribosyl)acetamidine + ATP = 5-amino-1-(5-phospho-beta-D-ribosyl)imidazole + ADP + phosphate + H(+)</text>
        <dbReference type="Rhea" id="RHEA:23032"/>
        <dbReference type="ChEBI" id="CHEBI:15378"/>
        <dbReference type="ChEBI" id="CHEBI:30616"/>
        <dbReference type="ChEBI" id="CHEBI:43474"/>
        <dbReference type="ChEBI" id="CHEBI:137981"/>
        <dbReference type="ChEBI" id="CHEBI:147287"/>
        <dbReference type="ChEBI" id="CHEBI:456216"/>
        <dbReference type="EC" id="6.3.3.1"/>
    </reaction>
</comment>
<evidence type="ECO:0000256" key="11">
    <source>
        <dbReference type="ARBA" id="ARBA00031908"/>
    </source>
</evidence>
<dbReference type="InterPro" id="IPR036676">
    <property type="entry name" value="PurM-like_C_sf"/>
</dbReference>
<dbReference type="AlphaFoldDB" id="A0A437S4Q3"/>
<dbReference type="NCBIfam" id="TIGR00878">
    <property type="entry name" value="purM"/>
    <property type="match status" value="1"/>
</dbReference>
<dbReference type="FunFam" id="3.30.1330.10:FF:000001">
    <property type="entry name" value="Phosphoribosylformylglycinamidine cyclo-ligase"/>
    <property type="match status" value="1"/>
</dbReference>
<evidence type="ECO:0000256" key="8">
    <source>
        <dbReference type="ARBA" id="ARBA00022741"/>
    </source>
</evidence>
<dbReference type="FunFam" id="3.90.650.10:FF:000011">
    <property type="entry name" value="Phosphoribosylformylglycinamidine cyclo-ligase"/>
    <property type="match status" value="1"/>
</dbReference>
<comment type="caution">
    <text evidence="18">The sequence shown here is derived from an EMBL/GenBank/DDBJ whole genome shotgun (WGS) entry which is preliminary data.</text>
</comment>
<accession>A0A437S4Q3</accession>
<dbReference type="CDD" id="cd02196">
    <property type="entry name" value="PurM"/>
    <property type="match status" value="1"/>
</dbReference>
<dbReference type="SUPFAM" id="SSF55326">
    <property type="entry name" value="PurM N-terminal domain-like"/>
    <property type="match status" value="1"/>
</dbReference>
<keyword evidence="10 15" id="KW-0067">ATP-binding</keyword>
<name>A0A437S4Q3_9FIRM</name>
<sequence length="342" mass="37376">MIDYKDSGVNIDSGNRAVELMKAHVKKTYTEGVFGDIGLFSGGFSLREFKDMEDPILLASTDGVGTKLLIAQKMDRHNTVGIDLVAMCVNDLICQGAKPLFFLDYIGADKIIPERIEKIVEGVANACVESGCALIGGETAELPGMYAKDEYDLAGFSVGIVERKNIIDGQNIKEGNVVIGLKSSGLHSNGYSLARKLFLEVLKMDLEDTFPGTDSKVGEVLLTPTKLYVKTILYLIEKYNILGIANITGGGLVENVPRILPEGLTAKLEENTWEKPVVFDEIISSKLVERDELFRAFNMGVGMVLIVDREKAEEIVEDINKNTSDTAYIIGNIVKGEEVSII</sequence>
<dbReference type="GO" id="GO:0005524">
    <property type="term" value="F:ATP binding"/>
    <property type="evidence" value="ECO:0007669"/>
    <property type="project" value="UniProtKB-KW"/>
</dbReference>
<dbReference type="PANTHER" id="PTHR10520">
    <property type="entry name" value="TRIFUNCTIONAL PURINE BIOSYNTHETIC PROTEIN ADENOSINE-3-RELATED"/>
    <property type="match status" value="1"/>
</dbReference>
<keyword evidence="19" id="KW-1185">Reference proteome</keyword>
<evidence type="ECO:0000256" key="15">
    <source>
        <dbReference type="HAMAP-Rule" id="MF_00741"/>
    </source>
</evidence>
<evidence type="ECO:0000313" key="19">
    <source>
        <dbReference type="Proteomes" id="UP000288812"/>
    </source>
</evidence>
<keyword evidence="7 15" id="KW-0436">Ligase</keyword>
<dbReference type="UniPathway" id="UPA00074">
    <property type="reaction ID" value="UER00129"/>
</dbReference>
<dbReference type="GO" id="GO:0006189">
    <property type="term" value="P:'de novo' IMP biosynthetic process"/>
    <property type="evidence" value="ECO:0007669"/>
    <property type="project" value="UniProtKB-UniRule"/>
</dbReference>
<evidence type="ECO:0000256" key="13">
    <source>
        <dbReference type="ARBA" id="ARBA00033093"/>
    </source>
</evidence>
<dbReference type="Gene3D" id="3.90.650.10">
    <property type="entry name" value="PurM-like C-terminal domain"/>
    <property type="match status" value="1"/>
</dbReference>
<feature type="domain" description="PurM-like C-terminal" evidence="17">
    <location>
        <begin position="173"/>
        <end position="341"/>
    </location>
</feature>
<dbReference type="RefSeq" id="WP_127725258.1">
    <property type="nucleotide sequence ID" value="NZ_RLIH01000018.1"/>
</dbReference>
<dbReference type="EC" id="6.3.3.1" evidence="4 15"/>
<evidence type="ECO:0000256" key="14">
    <source>
        <dbReference type="ARBA" id="ARBA00049057"/>
    </source>
</evidence>
<evidence type="ECO:0000259" key="17">
    <source>
        <dbReference type="Pfam" id="PF02769"/>
    </source>
</evidence>